<organism evidence="2 3">
    <name type="scientific">Sistotremastrum niveocremeum HHB9708</name>
    <dbReference type="NCBI Taxonomy" id="1314777"/>
    <lineage>
        <taxon>Eukaryota</taxon>
        <taxon>Fungi</taxon>
        <taxon>Dikarya</taxon>
        <taxon>Basidiomycota</taxon>
        <taxon>Agaricomycotina</taxon>
        <taxon>Agaricomycetes</taxon>
        <taxon>Sistotremastrales</taxon>
        <taxon>Sistotremastraceae</taxon>
        <taxon>Sertulicium</taxon>
        <taxon>Sertulicium niveocremeum</taxon>
    </lineage>
</organism>
<dbReference type="EMBL" id="KV419426">
    <property type="protein sequence ID" value="KZS89636.1"/>
    <property type="molecule type" value="Genomic_DNA"/>
</dbReference>
<feature type="region of interest" description="Disordered" evidence="1">
    <location>
        <begin position="1"/>
        <end position="74"/>
    </location>
</feature>
<keyword evidence="3" id="KW-1185">Reference proteome</keyword>
<dbReference type="AlphaFoldDB" id="A0A164QGE6"/>
<feature type="compositionally biased region" description="Basic and acidic residues" evidence="1">
    <location>
        <begin position="1"/>
        <end position="19"/>
    </location>
</feature>
<dbReference type="Proteomes" id="UP000076722">
    <property type="component" value="Unassembled WGS sequence"/>
</dbReference>
<reference evidence="2 3" key="1">
    <citation type="journal article" date="2016" name="Mol. Biol. Evol.">
        <title>Comparative Genomics of Early-Diverging Mushroom-Forming Fungi Provides Insights into the Origins of Lignocellulose Decay Capabilities.</title>
        <authorList>
            <person name="Nagy L.G."/>
            <person name="Riley R."/>
            <person name="Tritt A."/>
            <person name="Adam C."/>
            <person name="Daum C."/>
            <person name="Floudas D."/>
            <person name="Sun H."/>
            <person name="Yadav J.S."/>
            <person name="Pangilinan J."/>
            <person name="Larsson K.H."/>
            <person name="Matsuura K."/>
            <person name="Barry K."/>
            <person name="Labutti K."/>
            <person name="Kuo R."/>
            <person name="Ohm R.A."/>
            <person name="Bhattacharya S.S."/>
            <person name="Shirouzu T."/>
            <person name="Yoshinaga Y."/>
            <person name="Martin F.M."/>
            <person name="Grigoriev I.V."/>
            <person name="Hibbett D.S."/>
        </authorList>
    </citation>
    <scope>NUCLEOTIDE SEQUENCE [LARGE SCALE GENOMIC DNA]</scope>
    <source>
        <strain evidence="2 3">HHB9708</strain>
    </source>
</reference>
<accession>A0A164QGE6</accession>
<feature type="non-terminal residue" evidence="2">
    <location>
        <position position="74"/>
    </location>
</feature>
<evidence type="ECO:0000313" key="2">
    <source>
        <dbReference type="EMBL" id="KZS89636.1"/>
    </source>
</evidence>
<sequence length="74" mass="8385">MPPNCKESKKEENNEEKPELITGQPIARSNPKLEPSRGQPIRDQQAMPNDRPDDTPRPTRGARMCHGSDHEARL</sequence>
<proteinExistence type="predicted"/>
<name>A0A164QGE6_9AGAM</name>
<protein>
    <submittedName>
        <fullName evidence="2">Uncharacterized protein</fullName>
    </submittedName>
</protein>
<evidence type="ECO:0000256" key="1">
    <source>
        <dbReference type="SAM" id="MobiDB-lite"/>
    </source>
</evidence>
<evidence type="ECO:0000313" key="3">
    <source>
        <dbReference type="Proteomes" id="UP000076722"/>
    </source>
</evidence>
<gene>
    <name evidence="2" type="ORF">SISNIDRAFT_458584</name>
</gene>